<protein>
    <recommendedName>
        <fullName evidence="4">Secreted protein</fullName>
    </recommendedName>
</protein>
<dbReference type="HOGENOM" id="CLU_2373614_0_0_1"/>
<keyword evidence="1" id="KW-0732">Signal</keyword>
<sequence>MYAKRSTFFWRVAASSFFLNTTTTQFTGAAISSGGNYNKARRAMTGCNRRQMLRHSTKVYSKASKDLVVSNSQMKLVRVQSRYRERLSKNVLNAC</sequence>
<feature type="chain" id="PRO_5002179339" description="Secreted protein" evidence="1">
    <location>
        <begin position="25"/>
        <end position="95"/>
    </location>
</feature>
<evidence type="ECO:0000313" key="3">
    <source>
        <dbReference type="Proteomes" id="UP000054217"/>
    </source>
</evidence>
<keyword evidence="3" id="KW-1185">Reference proteome</keyword>
<proteinExistence type="predicted"/>
<name>A0A0C3KDA1_PISTI</name>
<feature type="signal peptide" evidence="1">
    <location>
        <begin position="1"/>
        <end position="24"/>
    </location>
</feature>
<dbReference type="EMBL" id="KN831959">
    <property type="protein sequence ID" value="KIO07607.1"/>
    <property type="molecule type" value="Genomic_DNA"/>
</dbReference>
<dbReference type="AlphaFoldDB" id="A0A0C3KDA1"/>
<evidence type="ECO:0000313" key="2">
    <source>
        <dbReference type="EMBL" id="KIO07607.1"/>
    </source>
</evidence>
<reference evidence="3" key="2">
    <citation type="submission" date="2015-01" db="EMBL/GenBank/DDBJ databases">
        <title>Evolutionary Origins and Diversification of the Mycorrhizal Mutualists.</title>
        <authorList>
            <consortium name="DOE Joint Genome Institute"/>
            <consortium name="Mycorrhizal Genomics Consortium"/>
            <person name="Kohler A."/>
            <person name="Kuo A."/>
            <person name="Nagy L.G."/>
            <person name="Floudas D."/>
            <person name="Copeland A."/>
            <person name="Barry K.W."/>
            <person name="Cichocki N."/>
            <person name="Veneault-Fourrey C."/>
            <person name="LaButti K."/>
            <person name="Lindquist E.A."/>
            <person name="Lipzen A."/>
            <person name="Lundell T."/>
            <person name="Morin E."/>
            <person name="Murat C."/>
            <person name="Riley R."/>
            <person name="Ohm R."/>
            <person name="Sun H."/>
            <person name="Tunlid A."/>
            <person name="Henrissat B."/>
            <person name="Grigoriev I.V."/>
            <person name="Hibbett D.S."/>
            <person name="Martin F."/>
        </authorList>
    </citation>
    <scope>NUCLEOTIDE SEQUENCE [LARGE SCALE GENOMIC DNA]</scope>
    <source>
        <strain evidence="3">Marx 270</strain>
    </source>
</reference>
<accession>A0A0C3KDA1</accession>
<organism evidence="2 3">
    <name type="scientific">Pisolithus tinctorius Marx 270</name>
    <dbReference type="NCBI Taxonomy" id="870435"/>
    <lineage>
        <taxon>Eukaryota</taxon>
        <taxon>Fungi</taxon>
        <taxon>Dikarya</taxon>
        <taxon>Basidiomycota</taxon>
        <taxon>Agaricomycotina</taxon>
        <taxon>Agaricomycetes</taxon>
        <taxon>Agaricomycetidae</taxon>
        <taxon>Boletales</taxon>
        <taxon>Sclerodermatineae</taxon>
        <taxon>Pisolithaceae</taxon>
        <taxon>Pisolithus</taxon>
    </lineage>
</organism>
<dbReference type="Proteomes" id="UP000054217">
    <property type="component" value="Unassembled WGS sequence"/>
</dbReference>
<evidence type="ECO:0008006" key="4">
    <source>
        <dbReference type="Google" id="ProtNLM"/>
    </source>
</evidence>
<reference evidence="2 3" key="1">
    <citation type="submission" date="2014-04" db="EMBL/GenBank/DDBJ databases">
        <authorList>
            <consortium name="DOE Joint Genome Institute"/>
            <person name="Kuo A."/>
            <person name="Kohler A."/>
            <person name="Costa M.D."/>
            <person name="Nagy L.G."/>
            <person name="Floudas D."/>
            <person name="Copeland A."/>
            <person name="Barry K.W."/>
            <person name="Cichocki N."/>
            <person name="Veneault-Fourrey C."/>
            <person name="LaButti K."/>
            <person name="Lindquist E.A."/>
            <person name="Lipzen A."/>
            <person name="Lundell T."/>
            <person name="Morin E."/>
            <person name="Murat C."/>
            <person name="Sun H."/>
            <person name="Tunlid A."/>
            <person name="Henrissat B."/>
            <person name="Grigoriev I.V."/>
            <person name="Hibbett D.S."/>
            <person name="Martin F."/>
            <person name="Nordberg H.P."/>
            <person name="Cantor M.N."/>
            <person name="Hua S.X."/>
        </authorList>
    </citation>
    <scope>NUCLEOTIDE SEQUENCE [LARGE SCALE GENOMIC DNA]</scope>
    <source>
        <strain evidence="2 3">Marx 270</strain>
    </source>
</reference>
<evidence type="ECO:0000256" key="1">
    <source>
        <dbReference type="SAM" id="SignalP"/>
    </source>
</evidence>
<dbReference type="InParanoid" id="A0A0C3KDA1"/>
<gene>
    <name evidence="2" type="ORF">M404DRAFT_997788</name>
</gene>